<keyword evidence="4" id="KW-1185">Reference proteome</keyword>
<evidence type="ECO:0000313" key="3">
    <source>
        <dbReference type="EMBL" id="KAD6796055.1"/>
    </source>
</evidence>
<evidence type="ECO:0000256" key="1">
    <source>
        <dbReference type="SAM" id="MobiDB-lite"/>
    </source>
</evidence>
<keyword evidence="2" id="KW-0472">Membrane</keyword>
<proteinExistence type="predicted"/>
<protein>
    <submittedName>
        <fullName evidence="3">Uncharacterized protein</fullName>
    </submittedName>
</protein>
<feature type="transmembrane region" description="Helical" evidence="2">
    <location>
        <begin position="113"/>
        <end position="137"/>
    </location>
</feature>
<feature type="region of interest" description="Disordered" evidence="1">
    <location>
        <begin position="1"/>
        <end position="27"/>
    </location>
</feature>
<reference evidence="3 4" key="1">
    <citation type="submission" date="2019-05" db="EMBL/GenBank/DDBJ databases">
        <title>Mikania micrantha, genome provides insights into the molecular mechanism of rapid growth.</title>
        <authorList>
            <person name="Liu B."/>
        </authorList>
    </citation>
    <scope>NUCLEOTIDE SEQUENCE [LARGE SCALE GENOMIC DNA]</scope>
    <source>
        <strain evidence="3">NLD-2019</strain>
        <tissue evidence="3">Leaf</tissue>
    </source>
</reference>
<accession>A0A5N6PS75</accession>
<sequence length="214" mass="24355">MVSFKDMSLSAMKSPREKVSSPPGSSNEPSLINLFLRDRVTVAHGRSSALEEFNVPYGRHNFHNCARFQWHVCWSSSDANVTSWWSWCRSTNVLWSKKDCENYFGLFSRFLIYLYYLFGNAWISLFFLVPAATCSMYKARWRSNAKLLDAHVSARSVGSRWKACGCSWAAELATTSSSYAITVGRMEGNWVDHWLQDRSGCCWAEEAKMGPPVA</sequence>
<evidence type="ECO:0000313" key="4">
    <source>
        <dbReference type="Proteomes" id="UP000326396"/>
    </source>
</evidence>
<organism evidence="3 4">
    <name type="scientific">Mikania micrantha</name>
    <name type="common">bitter vine</name>
    <dbReference type="NCBI Taxonomy" id="192012"/>
    <lineage>
        <taxon>Eukaryota</taxon>
        <taxon>Viridiplantae</taxon>
        <taxon>Streptophyta</taxon>
        <taxon>Embryophyta</taxon>
        <taxon>Tracheophyta</taxon>
        <taxon>Spermatophyta</taxon>
        <taxon>Magnoliopsida</taxon>
        <taxon>eudicotyledons</taxon>
        <taxon>Gunneridae</taxon>
        <taxon>Pentapetalae</taxon>
        <taxon>asterids</taxon>
        <taxon>campanulids</taxon>
        <taxon>Asterales</taxon>
        <taxon>Asteraceae</taxon>
        <taxon>Asteroideae</taxon>
        <taxon>Heliantheae alliance</taxon>
        <taxon>Eupatorieae</taxon>
        <taxon>Mikania</taxon>
    </lineage>
</organism>
<comment type="caution">
    <text evidence="3">The sequence shown here is derived from an EMBL/GenBank/DDBJ whole genome shotgun (WGS) entry which is preliminary data.</text>
</comment>
<keyword evidence="2" id="KW-1133">Transmembrane helix</keyword>
<keyword evidence="2" id="KW-0812">Transmembrane</keyword>
<gene>
    <name evidence="3" type="ORF">E3N88_06951</name>
</gene>
<dbReference type="EMBL" id="SZYD01000003">
    <property type="protein sequence ID" value="KAD6796055.1"/>
    <property type="molecule type" value="Genomic_DNA"/>
</dbReference>
<name>A0A5N6PS75_9ASTR</name>
<evidence type="ECO:0000256" key="2">
    <source>
        <dbReference type="SAM" id="Phobius"/>
    </source>
</evidence>
<dbReference type="Proteomes" id="UP000326396">
    <property type="component" value="Linkage Group LG11"/>
</dbReference>
<dbReference type="AlphaFoldDB" id="A0A5N6PS75"/>